<sequence length="375" mass="42889">MDTSTPSHEPFYSPDRRPISPTLLTTMEYLSEKEQNALQDLLVRKLKGVPCEHISSLTLRDIATLSPNAMSLPSIPPDIQLDFFLRHRATMLLHSDTPLKSKNQQSLTLTRALFFYRLSPTHQFHRYHDSVRWNIFVFLALLAIAPDKFTRASRDTTTTTWTENSMDGDGDIEGEGSGGKAFATTYLASVLEHHNSPQNFTLREHFIEIWKFGPWEFFRFGAAQQKVLRRQCGRVGREMSRELVSMREEMGEERYQKLVGKFVGVLVAGRRDRDQAPEEGGRGEDIDHVGGNWDGDGDVGLEEEREGGSRREMEMVHIADNYLLKALRVPLKEQYVVEIEVPGTETRVARMEDAVQAAKRVRARDMLLTMMELFN</sequence>
<evidence type="ECO:0000313" key="2">
    <source>
        <dbReference type="EMBL" id="ORY11726.1"/>
    </source>
</evidence>
<feature type="compositionally biased region" description="Basic and acidic residues" evidence="1">
    <location>
        <begin position="273"/>
        <end position="288"/>
    </location>
</feature>
<feature type="compositionally biased region" description="Acidic residues" evidence="1">
    <location>
        <begin position="295"/>
        <end position="305"/>
    </location>
</feature>
<dbReference type="EMBL" id="MCFA01000058">
    <property type="protein sequence ID" value="ORY11726.1"/>
    <property type="molecule type" value="Genomic_DNA"/>
</dbReference>
<dbReference type="Proteomes" id="UP000193144">
    <property type="component" value="Unassembled WGS sequence"/>
</dbReference>
<gene>
    <name evidence="2" type="ORF">BCR34DRAFT_587725</name>
</gene>
<protein>
    <submittedName>
        <fullName evidence="2">Uncharacterized protein</fullName>
    </submittedName>
</protein>
<comment type="caution">
    <text evidence="2">The sequence shown here is derived from an EMBL/GenBank/DDBJ whole genome shotgun (WGS) entry which is preliminary data.</text>
</comment>
<evidence type="ECO:0000313" key="3">
    <source>
        <dbReference type="Proteomes" id="UP000193144"/>
    </source>
</evidence>
<keyword evidence="3" id="KW-1185">Reference proteome</keyword>
<dbReference type="OrthoDB" id="3796041at2759"/>
<dbReference type="AlphaFoldDB" id="A0A1Y1ZNB6"/>
<feature type="region of interest" description="Disordered" evidence="1">
    <location>
        <begin position="273"/>
        <end position="307"/>
    </location>
</feature>
<accession>A0A1Y1ZNB6</accession>
<evidence type="ECO:0000256" key="1">
    <source>
        <dbReference type="SAM" id="MobiDB-lite"/>
    </source>
</evidence>
<reference evidence="2 3" key="1">
    <citation type="submission" date="2016-07" db="EMBL/GenBank/DDBJ databases">
        <title>Pervasive Adenine N6-methylation of Active Genes in Fungi.</title>
        <authorList>
            <consortium name="DOE Joint Genome Institute"/>
            <person name="Mondo S.J."/>
            <person name="Dannebaum R.O."/>
            <person name="Kuo R.C."/>
            <person name="Labutti K."/>
            <person name="Haridas S."/>
            <person name="Kuo A."/>
            <person name="Salamov A."/>
            <person name="Ahrendt S.R."/>
            <person name="Lipzen A."/>
            <person name="Sullivan W."/>
            <person name="Andreopoulos W.B."/>
            <person name="Clum A."/>
            <person name="Lindquist E."/>
            <person name="Daum C."/>
            <person name="Ramamoorthy G.K."/>
            <person name="Gryganskyi A."/>
            <person name="Culley D."/>
            <person name="Magnuson J.K."/>
            <person name="James T.Y."/>
            <person name="O'Malley M.A."/>
            <person name="Stajich J.E."/>
            <person name="Spatafora J.W."/>
            <person name="Visel A."/>
            <person name="Grigoriev I.V."/>
        </authorList>
    </citation>
    <scope>NUCLEOTIDE SEQUENCE [LARGE SCALE GENOMIC DNA]</scope>
    <source>
        <strain evidence="2 3">CBS 115471</strain>
    </source>
</reference>
<organism evidence="2 3">
    <name type="scientific">Clohesyomyces aquaticus</name>
    <dbReference type="NCBI Taxonomy" id="1231657"/>
    <lineage>
        <taxon>Eukaryota</taxon>
        <taxon>Fungi</taxon>
        <taxon>Dikarya</taxon>
        <taxon>Ascomycota</taxon>
        <taxon>Pezizomycotina</taxon>
        <taxon>Dothideomycetes</taxon>
        <taxon>Pleosporomycetidae</taxon>
        <taxon>Pleosporales</taxon>
        <taxon>Lindgomycetaceae</taxon>
        <taxon>Clohesyomyces</taxon>
    </lineage>
</organism>
<proteinExistence type="predicted"/>
<name>A0A1Y1ZNB6_9PLEO</name>